<comment type="caution">
    <text evidence="5">The sequence shown here is derived from an EMBL/GenBank/DDBJ whole genome shotgun (WGS) entry which is preliminary data.</text>
</comment>
<dbReference type="PANTHER" id="PTHR24161:SF119">
    <property type="entry name" value="ANKYRIN REPEAT DOMAIN 44"/>
    <property type="match status" value="1"/>
</dbReference>
<dbReference type="InterPro" id="IPR036770">
    <property type="entry name" value="Ankyrin_rpt-contain_sf"/>
</dbReference>
<dbReference type="SMART" id="SM00248">
    <property type="entry name" value="ANK"/>
    <property type="match status" value="6"/>
</dbReference>
<evidence type="ECO:0000256" key="2">
    <source>
        <dbReference type="ARBA" id="ARBA00023043"/>
    </source>
</evidence>
<feature type="region of interest" description="Disordered" evidence="4">
    <location>
        <begin position="828"/>
        <end position="884"/>
    </location>
</feature>
<proteinExistence type="predicted"/>
<dbReference type="AlphaFoldDB" id="A0A9P9GWE0"/>
<name>A0A9P9GWE0_FUSSL</name>
<dbReference type="EMBL" id="JAGTJS010000016">
    <property type="protein sequence ID" value="KAH7246844.1"/>
    <property type="molecule type" value="Genomic_DNA"/>
</dbReference>
<evidence type="ECO:0000313" key="5">
    <source>
        <dbReference type="EMBL" id="KAH7246844.1"/>
    </source>
</evidence>
<dbReference type="Pfam" id="PF00023">
    <property type="entry name" value="Ank"/>
    <property type="match status" value="1"/>
</dbReference>
<dbReference type="PROSITE" id="PS50088">
    <property type="entry name" value="ANK_REPEAT"/>
    <property type="match status" value="4"/>
</dbReference>
<dbReference type="OrthoDB" id="7464126at2759"/>
<feature type="compositionally biased region" description="Basic and acidic residues" evidence="4">
    <location>
        <begin position="853"/>
        <end position="863"/>
    </location>
</feature>
<feature type="repeat" description="ANK" evidence="3">
    <location>
        <begin position="481"/>
        <end position="513"/>
    </location>
</feature>
<organism evidence="5 6">
    <name type="scientific">Fusarium solani</name>
    <name type="common">Filamentous fungus</name>
    <dbReference type="NCBI Taxonomy" id="169388"/>
    <lineage>
        <taxon>Eukaryota</taxon>
        <taxon>Fungi</taxon>
        <taxon>Dikarya</taxon>
        <taxon>Ascomycota</taxon>
        <taxon>Pezizomycotina</taxon>
        <taxon>Sordariomycetes</taxon>
        <taxon>Hypocreomycetidae</taxon>
        <taxon>Hypocreales</taxon>
        <taxon>Nectriaceae</taxon>
        <taxon>Fusarium</taxon>
        <taxon>Fusarium solani species complex</taxon>
    </lineage>
</organism>
<dbReference type="PROSITE" id="PS50297">
    <property type="entry name" value="ANK_REP_REGION"/>
    <property type="match status" value="3"/>
</dbReference>
<sequence>MEVFGAVASGIAVVQALEAVRKTVGLIREIPEIQGDFDGLIKELDLTEAMAKVAQQIPSNSPEQDFLAKATEQVNEVTTELNKVLESCARGTDEADKKLWKTKKRKWLLEEQRILKLERKLQNAKGTLHLAMTSHGISSEAEFRARFQMFMDLFMLESRTKALGIQAELPGPQPAEELPPSYVLTSEPEELDDDRVEDLDSDSDYLGEKSIGLVPTHARGIVHPPGSKEDEYSTQWTYNNSVQLRSAMPARRMTYTHTCQCRCHFKESSYQSAPWTRSLVGSWLLRSNDSKQCTNPNCCRQKRSPRLQFQYQVPTWFFSGALSFQAAYSQFSGLNWSLRPLTLIEFTHDIWGDLRAGIHITQKTLTNAPFYPNDHDVSGEGLMEYAIRRRLYNGVEALLCQWASVLPESGLPRNVLYEANAALQHQFLTDHEIYILNKVKSFVKDQPETTTTQVHTAVRQGWGLKHALEEEPWAIDTFDSTGSTPLHLAARMNRTRDAEMLVNAGADVDIKAYHGRTALMFAANCGDVDTVKVILKAGCNPNITENDGAAALHFAVRRHYPEMVAQLLAAGADAMGCDERNSTPLHHLAQGSACTFDDLAKVIDILLLAKADLEFPDDLGFTPLLDALMYDQVSGLRCLINAGASLSVIDYDSRNILHFAAEFSSLPALELLNELDLPNLNPYRGNEGGYTPWDCFVWISHAPYWLDIGSKRLPSYEEQSSFMRLYGGIRDRNLRDDIETLEKVLGFLKARDGPMARVRLVPLIKKEEEWERENYVAWAKAVDKRIQHEEWQLAMDDVEDYLKDLREELATPVWETPSKYGYLYDDEVVSSEEEEEEDEEKDEAVEVDDSDDEKSTTDEKQASDAESDVEEIPRLMDGISISVR</sequence>
<evidence type="ECO:0000256" key="4">
    <source>
        <dbReference type="SAM" id="MobiDB-lite"/>
    </source>
</evidence>
<feature type="repeat" description="ANK" evidence="3">
    <location>
        <begin position="619"/>
        <end position="651"/>
    </location>
</feature>
<dbReference type="InterPro" id="IPR002110">
    <property type="entry name" value="Ankyrin_rpt"/>
</dbReference>
<dbReference type="Proteomes" id="UP000736672">
    <property type="component" value="Unassembled WGS sequence"/>
</dbReference>
<dbReference type="Gene3D" id="1.25.40.20">
    <property type="entry name" value="Ankyrin repeat-containing domain"/>
    <property type="match status" value="1"/>
</dbReference>
<dbReference type="PANTHER" id="PTHR24161">
    <property type="entry name" value="ANK_REP_REGION DOMAIN-CONTAINING PROTEIN-RELATED"/>
    <property type="match status" value="1"/>
</dbReference>
<feature type="compositionally biased region" description="Acidic residues" evidence="4">
    <location>
        <begin position="828"/>
        <end position="852"/>
    </location>
</feature>
<protein>
    <recommendedName>
        <fullName evidence="7">NACHT-NTPase and P-loop NTPases N-terminal domain-containing protein</fullName>
    </recommendedName>
</protein>
<keyword evidence="2 3" id="KW-0040">ANK repeat</keyword>
<evidence type="ECO:0008006" key="7">
    <source>
        <dbReference type="Google" id="ProtNLM"/>
    </source>
</evidence>
<keyword evidence="6" id="KW-1185">Reference proteome</keyword>
<feature type="repeat" description="ANK" evidence="3">
    <location>
        <begin position="547"/>
        <end position="579"/>
    </location>
</feature>
<feature type="repeat" description="ANK" evidence="3">
    <location>
        <begin position="514"/>
        <end position="546"/>
    </location>
</feature>
<dbReference type="SUPFAM" id="SSF48403">
    <property type="entry name" value="Ankyrin repeat"/>
    <property type="match status" value="1"/>
</dbReference>
<accession>A0A9P9GWE0</accession>
<dbReference type="Pfam" id="PF12796">
    <property type="entry name" value="Ank_2"/>
    <property type="match status" value="1"/>
</dbReference>
<gene>
    <name evidence="5" type="ORF">B0J15DRAFT_75798</name>
</gene>
<evidence type="ECO:0000256" key="3">
    <source>
        <dbReference type="PROSITE-ProRule" id="PRU00023"/>
    </source>
</evidence>
<reference evidence="5" key="1">
    <citation type="journal article" date="2021" name="Nat. Commun.">
        <title>Genetic determinants of endophytism in the Arabidopsis root mycobiome.</title>
        <authorList>
            <person name="Mesny F."/>
            <person name="Miyauchi S."/>
            <person name="Thiergart T."/>
            <person name="Pickel B."/>
            <person name="Atanasova L."/>
            <person name="Karlsson M."/>
            <person name="Huettel B."/>
            <person name="Barry K.W."/>
            <person name="Haridas S."/>
            <person name="Chen C."/>
            <person name="Bauer D."/>
            <person name="Andreopoulos W."/>
            <person name="Pangilinan J."/>
            <person name="LaButti K."/>
            <person name="Riley R."/>
            <person name="Lipzen A."/>
            <person name="Clum A."/>
            <person name="Drula E."/>
            <person name="Henrissat B."/>
            <person name="Kohler A."/>
            <person name="Grigoriev I.V."/>
            <person name="Martin F.M."/>
            <person name="Hacquard S."/>
        </authorList>
    </citation>
    <scope>NUCLEOTIDE SEQUENCE</scope>
    <source>
        <strain evidence="5">FSSC 5 MPI-SDFR-AT-0091</strain>
    </source>
</reference>
<evidence type="ECO:0000256" key="1">
    <source>
        <dbReference type="ARBA" id="ARBA00022737"/>
    </source>
</evidence>
<keyword evidence="1" id="KW-0677">Repeat</keyword>
<evidence type="ECO:0000313" key="6">
    <source>
        <dbReference type="Proteomes" id="UP000736672"/>
    </source>
</evidence>